<comment type="caution">
    <text evidence="1">The sequence shown here is derived from an EMBL/GenBank/DDBJ whole genome shotgun (WGS) entry which is preliminary data.</text>
</comment>
<proteinExistence type="predicted"/>
<evidence type="ECO:0000313" key="1">
    <source>
        <dbReference type="EMBL" id="KAJ7563284.1"/>
    </source>
</evidence>
<keyword evidence="2" id="KW-1185">Reference proteome</keyword>
<gene>
    <name evidence="1" type="ORF">O6H91_03G104400</name>
</gene>
<organism evidence="1 2">
    <name type="scientific">Diphasiastrum complanatum</name>
    <name type="common">Issler's clubmoss</name>
    <name type="synonym">Lycopodium complanatum</name>
    <dbReference type="NCBI Taxonomy" id="34168"/>
    <lineage>
        <taxon>Eukaryota</taxon>
        <taxon>Viridiplantae</taxon>
        <taxon>Streptophyta</taxon>
        <taxon>Embryophyta</taxon>
        <taxon>Tracheophyta</taxon>
        <taxon>Lycopodiopsida</taxon>
        <taxon>Lycopodiales</taxon>
        <taxon>Lycopodiaceae</taxon>
        <taxon>Lycopodioideae</taxon>
        <taxon>Diphasiastrum</taxon>
    </lineage>
</organism>
<reference evidence="2" key="1">
    <citation type="journal article" date="2024" name="Proc. Natl. Acad. Sci. U.S.A.">
        <title>Extraordinary preservation of gene collinearity over three hundred million years revealed in homosporous lycophytes.</title>
        <authorList>
            <person name="Li C."/>
            <person name="Wickell D."/>
            <person name="Kuo L.Y."/>
            <person name="Chen X."/>
            <person name="Nie B."/>
            <person name="Liao X."/>
            <person name="Peng D."/>
            <person name="Ji J."/>
            <person name="Jenkins J."/>
            <person name="Williams M."/>
            <person name="Shu S."/>
            <person name="Plott C."/>
            <person name="Barry K."/>
            <person name="Rajasekar S."/>
            <person name="Grimwood J."/>
            <person name="Han X."/>
            <person name="Sun S."/>
            <person name="Hou Z."/>
            <person name="He W."/>
            <person name="Dai G."/>
            <person name="Sun C."/>
            <person name="Schmutz J."/>
            <person name="Leebens-Mack J.H."/>
            <person name="Li F.W."/>
            <person name="Wang L."/>
        </authorList>
    </citation>
    <scope>NUCLEOTIDE SEQUENCE [LARGE SCALE GENOMIC DNA]</scope>
    <source>
        <strain evidence="2">cv. PW_Plant_1</strain>
    </source>
</reference>
<evidence type="ECO:0000313" key="2">
    <source>
        <dbReference type="Proteomes" id="UP001162992"/>
    </source>
</evidence>
<name>A0ACC2E9V5_DIPCM</name>
<dbReference type="Proteomes" id="UP001162992">
    <property type="component" value="Chromosome 3"/>
</dbReference>
<sequence length="359" mass="40422">MNEAKMHFNFSKNPLSYKAISALGSHYLPLQPKLTATNPRFYRLNGNVKKFGSFGGLGVSSLVSNGSVNRFDPKLLQIRLFNPQRTQNFSFRVLQRAKSDAREASVQNDDQDEQGNQKLKAADSVDAIFVLAGGQSGGGVPIWVQRRLDKAIDLQKTNGFLCKIVCIGGGTPHKPPLLSPEGFVVHESSSCAAYLRQKGAHFSHLIKEWSSYDTIGNGFFSLVQHAIPRRWRRLAIITSEFHMPRTRLIFEWVYGLEGAGVQFQHHKYAGLNGSVGRSGGRGFALSYYSVPDDCIDKKILQDRVAREQRSIENVKVLAQSIHTLEEFHEWFHTEHKAYNTRDQHLLGKQKEHDPALLSY</sequence>
<dbReference type="EMBL" id="CM055094">
    <property type="protein sequence ID" value="KAJ7563284.1"/>
    <property type="molecule type" value="Genomic_DNA"/>
</dbReference>
<accession>A0ACC2E9V5</accession>
<protein>
    <submittedName>
        <fullName evidence="1">Uncharacterized protein</fullName>
    </submittedName>
</protein>